<evidence type="ECO:0000259" key="7">
    <source>
        <dbReference type="PROSITE" id="PS51918"/>
    </source>
</evidence>
<dbReference type="EMBL" id="CR522870">
    <property type="protein sequence ID" value="CAG35204.1"/>
    <property type="molecule type" value="Genomic_DNA"/>
</dbReference>
<comment type="cofactor">
    <cofactor evidence="5">
        <name>[4Fe-4S] cluster</name>
        <dbReference type="ChEBI" id="CHEBI:49883"/>
    </cofactor>
    <text evidence="5">Binds 1 [4Fe-4S] cluster. The cluster is coordinated with 3 cysteines and an exchangeable S-adenosyl-L-methionine.</text>
</comment>
<keyword evidence="2" id="KW-0479">Metal-binding</keyword>
<dbReference type="InterPro" id="IPR013785">
    <property type="entry name" value="Aldolase_TIM"/>
</dbReference>
<dbReference type="InterPro" id="IPR034422">
    <property type="entry name" value="HydE/PylB-like"/>
</dbReference>
<protein>
    <recommendedName>
        <fullName evidence="7">Radical SAM core domain-containing protein</fullName>
    </recommendedName>
</protein>
<dbReference type="SFLD" id="SFLDS00029">
    <property type="entry name" value="Radical_SAM"/>
    <property type="match status" value="1"/>
</dbReference>
<evidence type="ECO:0000256" key="5">
    <source>
        <dbReference type="PIRSR" id="PIRSR004762-1"/>
    </source>
</evidence>
<dbReference type="HOGENOM" id="CLU_033172_0_1_7"/>
<sequence length="314" mass="34588">MFNFKEIEEFLAGHHDGWLFAEAKKQTVARFGRSVHLFAIVELSSYCRRNCHYCGLRRANAGRRYRMSREEIVACARDAVEMGFETLVLQAGEDSFFSAEDIAELIAEIRAASSVAITLCLGEQDRQTLALWKGAGADRYLLKLESTNWQLHNRYRPGCSFASRLQSLRHLQALGYETGSGCIVGLPSPDQDPLALLAADIMFLSKLELHMITAGPFVPHPQTPLGKMAAGSLDLSHRCLALLRLCNPRAHISATSALASLLGPKVVDCQREKALDHGCNVIMEAMPLPGVGRNYQIYPAKVRPPLPISVASVV</sequence>
<feature type="binding site" evidence="5">
    <location>
        <position position="51"/>
    </location>
    <ligand>
        <name>[4Fe-4S] cluster</name>
        <dbReference type="ChEBI" id="CHEBI:49883"/>
        <note>4Fe-4S-S-AdoMet</note>
    </ligand>
</feature>
<keyword evidence="5" id="KW-0004">4Fe-4S</keyword>
<dbReference type="PIRSF" id="PIRSF004762">
    <property type="entry name" value="CHP00423"/>
    <property type="match status" value="1"/>
</dbReference>
<dbReference type="InterPro" id="IPR006638">
    <property type="entry name" value="Elp3/MiaA/NifB-like_rSAM"/>
</dbReference>
<evidence type="ECO:0000256" key="6">
    <source>
        <dbReference type="PIRSR" id="PIRSR004762-2"/>
    </source>
</evidence>
<feature type="domain" description="Radical SAM core" evidence="7">
    <location>
        <begin position="33"/>
        <end position="258"/>
    </location>
</feature>
<dbReference type="RefSeq" id="WP_011187720.1">
    <property type="nucleotide sequence ID" value="NC_006138.1"/>
</dbReference>
<dbReference type="CDD" id="cd01335">
    <property type="entry name" value="Radical_SAM"/>
    <property type="match status" value="1"/>
</dbReference>
<feature type="binding site" evidence="6">
    <location>
        <position position="145"/>
    </location>
    <ligand>
        <name>S-adenosyl-L-methionine</name>
        <dbReference type="ChEBI" id="CHEBI:59789"/>
    </ligand>
</feature>
<dbReference type="SMART" id="SM00729">
    <property type="entry name" value="Elp3"/>
    <property type="match status" value="1"/>
</dbReference>
<dbReference type="InterPro" id="IPR007197">
    <property type="entry name" value="rSAM"/>
</dbReference>
<evidence type="ECO:0000313" key="9">
    <source>
        <dbReference type="Proteomes" id="UP000000602"/>
    </source>
</evidence>
<dbReference type="AlphaFoldDB" id="Q6AR20"/>
<keyword evidence="1 5" id="KW-0949">S-adenosyl-L-methionine</keyword>
<feature type="binding site" evidence="6">
    <location>
        <position position="164"/>
    </location>
    <ligand>
        <name>S-adenosyl-L-methionine</name>
        <dbReference type="ChEBI" id="CHEBI:59789"/>
    </ligand>
</feature>
<dbReference type="Proteomes" id="UP000000602">
    <property type="component" value="Chromosome"/>
</dbReference>
<dbReference type="SFLD" id="SFLDG01082">
    <property type="entry name" value="B12-binding_domain_containing"/>
    <property type="match status" value="1"/>
</dbReference>
<proteinExistence type="predicted"/>
<dbReference type="GO" id="GO:0051539">
    <property type="term" value="F:4 iron, 4 sulfur cluster binding"/>
    <property type="evidence" value="ECO:0007669"/>
    <property type="project" value="UniProtKB-KW"/>
</dbReference>
<keyword evidence="4 5" id="KW-0411">Iron-sulfur</keyword>
<dbReference type="GO" id="GO:0016740">
    <property type="term" value="F:transferase activity"/>
    <property type="evidence" value="ECO:0007669"/>
    <property type="project" value="TreeGrafter"/>
</dbReference>
<dbReference type="SUPFAM" id="SSF102114">
    <property type="entry name" value="Radical SAM enzymes"/>
    <property type="match status" value="1"/>
</dbReference>
<dbReference type="SFLD" id="SFLDG01280">
    <property type="entry name" value="HydE/PylB-like"/>
    <property type="match status" value="1"/>
</dbReference>
<dbReference type="InterPro" id="IPR058240">
    <property type="entry name" value="rSAM_sf"/>
</dbReference>
<organism evidence="8 9">
    <name type="scientific">Desulfotalea psychrophila (strain LSv54 / DSM 12343)</name>
    <dbReference type="NCBI Taxonomy" id="177439"/>
    <lineage>
        <taxon>Bacteria</taxon>
        <taxon>Pseudomonadati</taxon>
        <taxon>Thermodesulfobacteriota</taxon>
        <taxon>Desulfobulbia</taxon>
        <taxon>Desulfobulbales</taxon>
        <taxon>Desulfocapsaceae</taxon>
        <taxon>Desulfotalea</taxon>
    </lineage>
</organism>
<evidence type="ECO:0000313" key="8">
    <source>
        <dbReference type="EMBL" id="CAG35204.1"/>
    </source>
</evidence>
<evidence type="ECO:0000256" key="4">
    <source>
        <dbReference type="ARBA" id="ARBA00023014"/>
    </source>
</evidence>
<dbReference type="GO" id="GO:0046872">
    <property type="term" value="F:metal ion binding"/>
    <property type="evidence" value="ECO:0007669"/>
    <property type="project" value="UniProtKB-KW"/>
</dbReference>
<dbReference type="PANTHER" id="PTHR43726">
    <property type="entry name" value="3-METHYLORNITHINE SYNTHASE"/>
    <property type="match status" value="1"/>
</dbReference>
<keyword evidence="3 5" id="KW-0408">Iron</keyword>
<dbReference type="eggNOG" id="COG0502">
    <property type="taxonomic scope" value="Bacteria"/>
</dbReference>
<name>Q6AR20_DESPS</name>
<dbReference type="Pfam" id="PF04055">
    <property type="entry name" value="Radical_SAM"/>
    <property type="match status" value="1"/>
</dbReference>
<gene>
    <name evidence="8" type="ordered locus">DP0475</name>
</gene>
<reference evidence="9" key="1">
    <citation type="journal article" date="2004" name="Environ. Microbiol.">
        <title>The genome of Desulfotalea psychrophila, a sulfate-reducing bacterium from permanently cold Arctic sediments.</title>
        <authorList>
            <person name="Rabus R."/>
            <person name="Ruepp A."/>
            <person name="Frickey T."/>
            <person name="Rattei T."/>
            <person name="Fartmann B."/>
            <person name="Stark M."/>
            <person name="Bauer M."/>
            <person name="Zibat A."/>
            <person name="Lombardot T."/>
            <person name="Becker I."/>
            <person name="Amann J."/>
            <person name="Gellner K."/>
            <person name="Teeling H."/>
            <person name="Leuschner W.D."/>
            <person name="Gloeckner F.-O."/>
            <person name="Lupas A.N."/>
            <person name="Amann R."/>
            <person name="Klenk H.-P."/>
        </authorList>
    </citation>
    <scope>NUCLEOTIDE SEQUENCE [LARGE SCALE GENOMIC DNA]</scope>
    <source>
        <strain evidence="9">DSM 12343 / LSv54</strain>
    </source>
</reference>
<accession>Q6AR20</accession>
<dbReference type="SFLD" id="SFLDG01060">
    <property type="entry name" value="BATS_domain_containing"/>
    <property type="match status" value="1"/>
</dbReference>
<dbReference type="OrthoDB" id="9775764at2"/>
<evidence type="ECO:0000256" key="2">
    <source>
        <dbReference type="ARBA" id="ARBA00022723"/>
    </source>
</evidence>
<evidence type="ECO:0000256" key="1">
    <source>
        <dbReference type="ARBA" id="ARBA00022691"/>
    </source>
</evidence>
<dbReference type="STRING" id="177439.DP0475"/>
<dbReference type="PROSITE" id="PS51918">
    <property type="entry name" value="RADICAL_SAM"/>
    <property type="match status" value="1"/>
</dbReference>
<feature type="binding site" evidence="6">
    <location>
        <position position="156"/>
    </location>
    <ligand>
        <name>S-adenosyl-L-methionine</name>
        <dbReference type="ChEBI" id="CHEBI:59789"/>
    </ligand>
</feature>
<dbReference type="PANTHER" id="PTHR43726:SF1">
    <property type="entry name" value="BIOTIN SYNTHASE"/>
    <property type="match status" value="1"/>
</dbReference>
<keyword evidence="9" id="KW-1185">Reference proteome</keyword>
<evidence type="ECO:0000256" key="3">
    <source>
        <dbReference type="ARBA" id="ARBA00023004"/>
    </source>
</evidence>
<dbReference type="Gene3D" id="3.20.20.70">
    <property type="entry name" value="Aldolase class I"/>
    <property type="match status" value="1"/>
</dbReference>
<feature type="binding site" evidence="5">
    <location>
        <position position="47"/>
    </location>
    <ligand>
        <name>[4Fe-4S] cluster</name>
        <dbReference type="ChEBI" id="CHEBI:49883"/>
        <note>4Fe-4S-S-AdoMet</note>
    </ligand>
</feature>
<dbReference type="KEGG" id="dps:DP0475"/>
<feature type="binding site" evidence="5">
    <location>
        <position position="54"/>
    </location>
    <ligand>
        <name>[4Fe-4S] cluster</name>
        <dbReference type="ChEBI" id="CHEBI:49883"/>
        <note>4Fe-4S-S-AdoMet</note>
    </ligand>
</feature>